<organism evidence="2 3">
    <name type="scientific">Sphingomonas jatrophae</name>
    <dbReference type="NCBI Taxonomy" id="1166337"/>
    <lineage>
        <taxon>Bacteria</taxon>
        <taxon>Pseudomonadati</taxon>
        <taxon>Pseudomonadota</taxon>
        <taxon>Alphaproteobacteria</taxon>
        <taxon>Sphingomonadales</taxon>
        <taxon>Sphingomonadaceae</taxon>
        <taxon>Sphingomonas</taxon>
    </lineage>
</organism>
<proteinExistence type="predicted"/>
<feature type="region of interest" description="Disordered" evidence="1">
    <location>
        <begin position="30"/>
        <end position="97"/>
    </location>
</feature>
<feature type="compositionally biased region" description="Pro residues" evidence="1">
    <location>
        <begin position="72"/>
        <end position="83"/>
    </location>
</feature>
<dbReference type="EMBL" id="FOZG01000003">
    <property type="protein sequence ID" value="SFS11418.1"/>
    <property type="molecule type" value="Genomic_DNA"/>
</dbReference>
<keyword evidence="3" id="KW-1185">Reference proteome</keyword>
<dbReference type="STRING" id="1166337.SAMN05192580_3578"/>
<protein>
    <submittedName>
        <fullName evidence="2">Uncharacterized protein</fullName>
    </submittedName>
</protein>
<dbReference type="AlphaFoldDB" id="A0A1I6M732"/>
<dbReference type="RefSeq" id="WP_207544639.1">
    <property type="nucleotide sequence ID" value="NZ_FOZG01000003.1"/>
</dbReference>
<sequence>MQRVRIGLTGLCSVFLLVLLAAAIFGLAPKEPSASEPKASPAAANAVDANPKDPLAELGVTPGGSQSDPEPAAAPPTATPPGAMPAAAPAPAAKPAP</sequence>
<evidence type="ECO:0000313" key="2">
    <source>
        <dbReference type="EMBL" id="SFS11418.1"/>
    </source>
</evidence>
<name>A0A1I6M732_9SPHN</name>
<reference evidence="2 3" key="1">
    <citation type="submission" date="2016-10" db="EMBL/GenBank/DDBJ databases">
        <authorList>
            <person name="de Groot N.N."/>
        </authorList>
    </citation>
    <scope>NUCLEOTIDE SEQUENCE [LARGE SCALE GENOMIC DNA]</scope>
    <source>
        <strain evidence="2 3">S5-249</strain>
    </source>
</reference>
<evidence type="ECO:0000256" key="1">
    <source>
        <dbReference type="SAM" id="MobiDB-lite"/>
    </source>
</evidence>
<gene>
    <name evidence="2" type="ORF">SAMN05192580_3578</name>
</gene>
<dbReference type="Proteomes" id="UP000198824">
    <property type="component" value="Unassembled WGS sequence"/>
</dbReference>
<evidence type="ECO:0000313" key="3">
    <source>
        <dbReference type="Proteomes" id="UP000198824"/>
    </source>
</evidence>
<feature type="compositionally biased region" description="Low complexity" evidence="1">
    <location>
        <begin position="30"/>
        <end position="49"/>
    </location>
</feature>
<accession>A0A1I6M732</accession>